<protein>
    <recommendedName>
        <fullName evidence="8">MipA/OmpV family protein</fullName>
    </recommendedName>
</protein>
<evidence type="ECO:0008006" key="8">
    <source>
        <dbReference type="Google" id="ProtNLM"/>
    </source>
</evidence>
<dbReference type="PANTHER" id="PTHR38776:SF1">
    <property type="entry name" value="MLTA-INTERACTING PROTEIN-RELATED"/>
    <property type="match status" value="1"/>
</dbReference>
<name>A0AAV3TZK0_9ALTE</name>
<reference evidence="7" key="1">
    <citation type="journal article" date="2019" name="Int. J. Syst. Evol. Microbiol.">
        <title>The Global Catalogue of Microorganisms (GCM) 10K type strain sequencing project: providing services to taxonomists for standard genome sequencing and annotation.</title>
        <authorList>
            <consortium name="The Broad Institute Genomics Platform"/>
            <consortium name="The Broad Institute Genome Sequencing Center for Infectious Disease"/>
            <person name="Wu L."/>
            <person name="Ma J."/>
        </authorList>
    </citation>
    <scope>NUCLEOTIDE SEQUENCE [LARGE SCALE GENOMIC DNA]</scope>
    <source>
        <strain evidence="7">JCM 19134</strain>
    </source>
</reference>
<dbReference type="InterPro" id="IPR010583">
    <property type="entry name" value="MipA"/>
</dbReference>
<keyword evidence="7" id="KW-1185">Reference proteome</keyword>
<evidence type="ECO:0000256" key="3">
    <source>
        <dbReference type="ARBA" id="ARBA00022729"/>
    </source>
</evidence>
<keyword evidence="5" id="KW-0998">Cell outer membrane</keyword>
<keyword evidence="3" id="KW-0732">Signal</keyword>
<dbReference type="EMBL" id="BAABLX010000007">
    <property type="protein sequence ID" value="GAA4936142.1"/>
    <property type="molecule type" value="Genomic_DNA"/>
</dbReference>
<gene>
    <name evidence="6" type="ORF">GCM10025791_12290</name>
</gene>
<evidence type="ECO:0000256" key="1">
    <source>
        <dbReference type="ARBA" id="ARBA00004442"/>
    </source>
</evidence>
<evidence type="ECO:0000256" key="2">
    <source>
        <dbReference type="ARBA" id="ARBA00005722"/>
    </source>
</evidence>
<comment type="similarity">
    <text evidence="2">Belongs to the MipA/OmpV family.</text>
</comment>
<comment type="caution">
    <text evidence="6">The sequence shown here is derived from an EMBL/GenBank/DDBJ whole genome shotgun (WGS) entry which is preliminary data.</text>
</comment>
<evidence type="ECO:0000256" key="4">
    <source>
        <dbReference type="ARBA" id="ARBA00023136"/>
    </source>
</evidence>
<evidence type="ECO:0000313" key="6">
    <source>
        <dbReference type="EMBL" id="GAA4936142.1"/>
    </source>
</evidence>
<dbReference type="GO" id="GO:0009279">
    <property type="term" value="C:cell outer membrane"/>
    <property type="evidence" value="ECO:0007669"/>
    <property type="project" value="UniProtKB-SubCell"/>
</dbReference>
<organism evidence="6 7">
    <name type="scientific">Halioxenophilus aromaticivorans</name>
    <dbReference type="NCBI Taxonomy" id="1306992"/>
    <lineage>
        <taxon>Bacteria</taxon>
        <taxon>Pseudomonadati</taxon>
        <taxon>Pseudomonadota</taxon>
        <taxon>Gammaproteobacteria</taxon>
        <taxon>Alteromonadales</taxon>
        <taxon>Alteromonadaceae</taxon>
        <taxon>Halioxenophilus</taxon>
    </lineage>
</organism>
<dbReference type="Pfam" id="PF06629">
    <property type="entry name" value="MipA"/>
    <property type="match status" value="1"/>
</dbReference>
<dbReference type="RefSeq" id="WP_345418671.1">
    <property type="nucleotide sequence ID" value="NZ_AP031496.1"/>
</dbReference>
<dbReference type="PANTHER" id="PTHR38776">
    <property type="entry name" value="MLTA-INTERACTING PROTEIN-RELATED"/>
    <property type="match status" value="1"/>
</dbReference>
<dbReference type="Proteomes" id="UP001409585">
    <property type="component" value="Unassembled WGS sequence"/>
</dbReference>
<dbReference type="AlphaFoldDB" id="A0AAV3TZK0"/>
<proteinExistence type="inferred from homology"/>
<evidence type="ECO:0000313" key="7">
    <source>
        <dbReference type="Proteomes" id="UP001409585"/>
    </source>
</evidence>
<keyword evidence="4" id="KW-0472">Membrane</keyword>
<comment type="subcellular location">
    <subcellularLocation>
        <location evidence="1">Cell outer membrane</location>
    </subcellularLocation>
</comment>
<dbReference type="GO" id="GO:0009252">
    <property type="term" value="P:peptidoglycan biosynthetic process"/>
    <property type="evidence" value="ECO:0007669"/>
    <property type="project" value="TreeGrafter"/>
</dbReference>
<accession>A0AAV3TZK0</accession>
<sequence length="293" mass="33062">MFIPNTVLTSRCNKWLFTLALVGCITPKIWAQETAKPLFEMGIGIGAVNQPFYPGSGQQRNIVFPAPVPIYRGKVFKSDSRGIRAEVVDEPRYRLDISADINFAINSDDIDAREGMADIDTMLQIGPSFQIDLYDGATNRIKLNLPLRFNLGVSWQGVSDNGFTFAPNVSFHHGFQWRETPWLASVSAGPQFGSQQFHDVYYHVADRYATAERAAYRADAGYSGSRITASIRSRTDQRLWVLFARYDHLSGAEFEDSPLVETNYGLSVGFIYSRFVFRSKTTVSRDDEKVVRR</sequence>
<evidence type="ECO:0000256" key="5">
    <source>
        <dbReference type="ARBA" id="ARBA00023237"/>
    </source>
</evidence>